<dbReference type="InterPro" id="IPR052053">
    <property type="entry name" value="IM_YidH-like"/>
</dbReference>
<evidence type="ECO:0000256" key="1">
    <source>
        <dbReference type="ARBA" id="ARBA00004651"/>
    </source>
</evidence>
<feature type="transmembrane region" description="Helical" evidence="6">
    <location>
        <begin position="75"/>
        <end position="99"/>
    </location>
</feature>
<evidence type="ECO:0000256" key="2">
    <source>
        <dbReference type="ARBA" id="ARBA00022475"/>
    </source>
</evidence>
<keyword evidence="4 6" id="KW-1133">Transmembrane helix</keyword>
<gene>
    <name evidence="8" type="ORF">CALCODRAFT_499682</name>
</gene>
<comment type="subcellular location">
    <subcellularLocation>
        <location evidence="1">Cell membrane</location>
        <topology evidence="1">Multi-pass membrane protein</topology>
    </subcellularLocation>
</comment>
<feature type="transmembrane region" description="Helical" evidence="6">
    <location>
        <begin position="119"/>
        <end position="140"/>
    </location>
</feature>
<feature type="domain" description="DUF202" evidence="7">
    <location>
        <begin position="26"/>
        <end position="103"/>
    </location>
</feature>
<evidence type="ECO:0000313" key="8">
    <source>
        <dbReference type="EMBL" id="KZT54607.1"/>
    </source>
</evidence>
<dbReference type="PANTHER" id="PTHR34187">
    <property type="entry name" value="FGR18P"/>
    <property type="match status" value="1"/>
</dbReference>
<evidence type="ECO:0000313" key="9">
    <source>
        <dbReference type="Proteomes" id="UP000076842"/>
    </source>
</evidence>
<evidence type="ECO:0000256" key="3">
    <source>
        <dbReference type="ARBA" id="ARBA00022692"/>
    </source>
</evidence>
<dbReference type="InParanoid" id="A0A165ED81"/>
<dbReference type="EMBL" id="KV424011">
    <property type="protein sequence ID" value="KZT54607.1"/>
    <property type="molecule type" value="Genomic_DNA"/>
</dbReference>
<keyword evidence="9" id="KW-1185">Reference proteome</keyword>
<evidence type="ECO:0000256" key="6">
    <source>
        <dbReference type="SAM" id="Phobius"/>
    </source>
</evidence>
<dbReference type="GO" id="GO:0005886">
    <property type="term" value="C:plasma membrane"/>
    <property type="evidence" value="ECO:0007669"/>
    <property type="project" value="UniProtKB-SubCell"/>
</dbReference>
<proteinExistence type="predicted"/>
<keyword evidence="2" id="KW-1003">Cell membrane</keyword>
<reference evidence="8 9" key="1">
    <citation type="journal article" date="2016" name="Mol. Biol. Evol.">
        <title>Comparative Genomics of Early-Diverging Mushroom-Forming Fungi Provides Insights into the Origins of Lignocellulose Decay Capabilities.</title>
        <authorList>
            <person name="Nagy L.G."/>
            <person name="Riley R."/>
            <person name="Tritt A."/>
            <person name="Adam C."/>
            <person name="Daum C."/>
            <person name="Floudas D."/>
            <person name="Sun H."/>
            <person name="Yadav J.S."/>
            <person name="Pangilinan J."/>
            <person name="Larsson K.H."/>
            <person name="Matsuura K."/>
            <person name="Barry K."/>
            <person name="Labutti K."/>
            <person name="Kuo R."/>
            <person name="Ohm R.A."/>
            <person name="Bhattacharya S.S."/>
            <person name="Shirouzu T."/>
            <person name="Yoshinaga Y."/>
            <person name="Martin F.M."/>
            <person name="Grigoriev I.V."/>
            <person name="Hibbett D.S."/>
        </authorList>
    </citation>
    <scope>NUCLEOTIDE SEQUENCE [LARGE SCALE GENOMIC DNA]</scope>
    <source>
        <strain evidence="8 9">HHB12733</strain>
    </source>
</reference>
<keyword evidence="3 6" id="KW-0812">Transmembrane</keyword>
<dbReference type="Pfam" id="PF02656">
    <property type="entry name" value="DUF202"/>
    <property type="match status" value="1"/>
</dbReference>
<evidence type="ECO:0000259" key="7">
    <source>
        <dbReference type="Pfam" id="PF02656"/>
    </source>
</evidence>
<sequence>MTASRYASSEEVVDDRLVPNAGSAARDFCALERTWLSNVRLCFLFILISAALMLRTRLPRPNSSEEQDEQQRLPMVESLTLGTLYFVCTLALIVGGWWSYRDVRMGLERQVGFVGNFKYMGVILLCVIALIIATAIALIIQAGSDITTGS</sequence>
<name>A0A165ED81_9BASI</name>
<keyword evidence="5 6" id="KW-0472">Membrane</keyword>
<evidence type="ECO:0000256" key="4">
    <source>
        <dbReference type="ARBA" id="ARBA00022989"/>
    </source>
</evidence>
<dbReference type="InterPro" id="IPR003807">
    <property type="entry name" value="DUF202"/>
</dbReference>
<dbReference type="PANTHER" id="PTHR34187:SF2">
    <property type="entry name" value="DUF202 DOMAIN-CONTAINING PROTEIN"/>
    <property type="match status" value="1"/>
</dbReference>
<protein>
    <recommendedName>
        <fullName evidence="7">DUF202 domain-containing protein</fullName>
    </recommendedName>
</protein>
<organism evidence="8 9">
    <name type="scientific">Calocera cornea HHB12733</name>
    <dbReference type="NCBI Taxonomy" id="1353952"/>
    <lineage>
        <taxon>Eukaryota</taxon>
        <taxon>Fungi</taxon>
        <taxon>Dikarya</taxon>
        <taxon>Basidiomycota</taxon>
        <taxon>Agaricomycotina</taxon>
        <taxon>Dacrymycetes</taxon>
        <taxon>Dacrymycetales</taxon>
        <taxon>Dacrymycetaceae</taxon>
        <taxon>Calocera</taxon>
    </lineage>
</organism>
<accession>A0A165ED81</accession>
<dbReference type="AlphaFoldDB" id="A0A165ED81"/>
<feature type="transmembrane region" description="Helical" evidence="6">
    <location>
        <begin position="35"/>
        <end position="54"/>
    </location>
</feature>
<evidence type="ECO:0000256" key="5">
    <source>
        <dbReference type="ARBA" id="ARBA00023136"/>
    </source>
</evidence>
<dbReference type="Proteomes" id="UP000076842">
    <property type="component" value="Unassembled WGS sequence"/>
</dbReference>
<dbReference type="OrthoDB" id="5525680at2759"/>